<dbReference type="InterPro" id="IPR050360">
    <property type="entry name" value="MFS_Sugar_Transporters"/>
</dbReference>
<comment type="similarity">
    <text evidence="2">Belongs to the major facilitator superfamily. Sugar transporter (TC 2.A.1.1) family.</text>
</comment>
<feature type="transmembrane region" description="Helical" evidence="6">
    <location>
        <begin position="296"/>
        <end position="314"/>
    </location>
</feature>
<feature type="transmembrane region" description="Helical" evidence="6">
    <location>
        <begin position="326"/>
        <end position="348"/>
    </location>
</feature>
<evidence type="ECO:0000256" key="6">
    <source>
        <dbReference type="SAM" id="Phobius"/>
    </source>
</evidence>
<feature type="transmembrane region" description="Helical" evidence="6">
    <location>
        <begin position="144"/>
        <end position="164"/>
    </location>
</feature>
<evidence type="ECO:0000256" key="3">
    <source>
        <dbReference type="ARBA" id="ARBA00022692"/>
    </source>
</evidence>
<dbReference type="GO" id="GO:0005351">
    <property type="term" value="F:carbohydrate:proton symporter activity"/>
    <property type="evidence" value="ECO:0007669"/>
    <property type="project" value="TreeGrafter"/>
</dbReference>
<dbReference type="EMBL" id="AMWN01000002">
    <property type="protein sequence ID" value="EXJ94406.1"/>
    <property type="molecule type" value="Genomic_DNA"/>
</dbReference>
<proteinExistence type="inferred from homology"/>
<comment type="subcellular location">
    <subcellularLocation>
        <location evidence="1">Membrane</location>
        <topology evidence="1">Multi-pass membrane protein</topology>
    </subcellularLocation>
</comment>
<dbReference type="PANTHER" id="PTHR48022">
    <property type="entry name" value="PLASTIDIC GLUCOSE TRANSPORTER 4"/>
    <property type="match status" value="1"/>
</dbReference>
<keyword evidence="5 6" id="KW-0472">Membrane</keyword>
<gene>
    <name evidence="8" type="ORF">A1O1_02800</name>
</gene>
<dbReference type="InterPro" id="IPR036259">
    <property type="entry name" value="MFS_trans_sf"/>
</dbReference>
<organism evidence="8 9">
    <name type="scientific">Capronia coronata CBS 617.96</name>
    <dbReference type="NCBI Taxonomy" id="1182541"/>
    <lineage>
        <taxon>Eukaryota</taxon>
        <taxon>Fungi</taxon>
        <taxon>Dikarya</taxon>
        <taxon>Ascomycota</taxon>
        <taxon>Pezizomycotina</taxon>
        <taxon>Eurotiomycetes</taxon>
        <taxon>Chaetothyriomycetidae</taxon>
        <taxon>Chaetothyriales</taxon>
        <taxon>Herpotrichiellaceae</taxon>
        <taxon>Capronia</taxon>
    </lineage>
</organism>
<evidence type="ECO:0000259" key="7">
    <source>
        <dbReference type="PROSITE" id="PS50850"/>
    </source>
</evidence>
<feature type="transmembrane region" description="Helical" evidence="6">
    <location>
        <begin position="393"/>
        <end position="415"/>
    </location>
</feature>
<dbReference type="OrthoDB" id="6612291at2759"/>
<accession>W9YYR1</accession>
<feature type="transmembrane region" description="Helical" evidence="6">
    <location>
        <begin position="427"/>
        <end position="446"/>
    </location>
</feature>
<dbReference type="InterPro" id="IPR020846">
    <property type="entry name" value="MFS_dom"/>
</dbReference>
<evidence type="ECO:0000256" key="2">
    <source>
        <dbReference type="ARBA" id="ARBA00010992"/>
    </source>
</evidence>
<dbReference type="PROSITE" id="PS50850">
    <property type="entry name" value="MFS"/>
    <property type="match status" value="1"/>
</dbReference>
<protein>
    <recommendedName>
        <fullName evidence="7">Major facilitator superfamily (MFS) profile domain-containing protein</fullName>
    </recommendedName>
</protein>
<feature type="transmembrane region" description="Helical" evidence="6">
    <location>
        <begin position="360"/>
        <end position="381"/>
    </location>
</feature>
<keyword evidence="9" id="KW-1185">Reference proteome</keyword>
<reference evidence="8 9" key="1">
    <citation type="submission" date="2013-03" db="EMBL/GenBank/DDBJ databases">
        <title>The Genome Sequence of Capronia coronata CBS 617.96.</title>
        <authorList>
            <consortium name="The Broad Institute Genomics Platform"/>
            <person name="Cuomo C."/>
            <person name="de Hoog S."/>
            <person name="Gorbushina A."/>
            <person name="Walker B."/>
            <person name="Young S.K."/>
            <person name="Zeng Q."/>
            <person name="Gargeya S."/>
            <person name="Fitzgerald M."/>
            <person name="Haas B."/>
            <person name="Abouelleil A."/>
            <person name="Allen A.W."/>
            <person name="Alvarado L."/>
            <person name="Arachchi H.M."/>
            <person name="Berlin A.M."/>
            <person name="Chapman S.B."/>
            <person name="Gainer-Dewar J."/>
            <person name="Goldberg J."/>
            <person name="Griggs A."/>
            <person name="Gujja S."/>
            <person name="Hansen M."/>
            <person name="Howarth C."/>
            <person name="Imamovic A."/>
            <person name="Ireland A."/>
            <person name="Larimer J."/>
            <person name="McCowan C."/>
            <person name="Murphy C."/>
            <person name="Pearson M."/>
            <person name="Poon T.W."/>
            <person name="Priest M."/>
            <person name="Roberts A."/>
            <person name="Saif S."/>
            <person name="Shea T."/>
            <person name="Sisk P."/>
            <person name="Sykes S."/>
            <person name="Wortman J."/>
            <person name="Nusbaum C."/>
            <person name="Birren B."/>
        </authorList>
    </citation>
    <scope>NUCLEOTIDE SEQUENCE [LARGE SCALE GENOMIC DNA]</scope>
    <source>
        <strain evidence="8 9">CBS 617.96</strain>
    </source>
</reference>
<feature type="domain" description="Major facilitator superfamily (MFS) profile" evidence="7">
    <location>
        <begin position="1"/>
        <end position="450"/>
    </location>
</feature>
<dbReference type="GeneID" id="19157699"/>
<evidence type="ECO:0000256" key="5">
    <source>
        <dbReference type="ARBA" id="ARBA00023136"/>
    </source>
</evidence>
<dbReference type="GO" id="GO:0016020">
    <property type="term" value="C:membrane"/>
    <property type="evidence" value="ECO:0007669"/>
    <property type="project" value="UniProtKB-SubCell"/>
</dbReference>
<evidence type="ECO:0000256" key="4">
    <source>
        <dbReference type="ARBA" id="ARBA00022989"/>
    </source>
</evidence>
<evidence type="ECO:0000256" key="1">
    <source>
        <dbReference type="ARBA" id="ARBA00004141"/>
    </source>
</evidence>
<dbReference type="Gene3D" id="1.20.1250.20">
    <property type="entry name" value="MFS general substrate transporter like domains"/>
    <property type="match status" value="1"/>
</dbReference>
<evidence type="ECO:0000313" key="8">
    <source>
        <dbReference type="EMBL" id="EXJ94406.1"/>
    </source>
</evidence>
<dbReference type="InterPro" id="IPR005828">
    <property type="entry name" value="MFS_sugar_transport-like"/>
</dbReference>
<feature type="transmembrane region" description="Helical" evidence="6">
    <location>
        <begin position="77"/>
        <end position="96"/>
    </location>
</feature>
<comment type="caution">
    <text evidence="8">The sequence shown here is derived from an EMBL/GenBank/DDBJ whole genome shotgun (WGS) entry which is preliminary data.</text>
</comment>
<keyword evidence="3 6" id="KW-0812">Transmembrane</keyword>
<dbReference type="HOGENOM" id="CLU_001265_30_1_1"/>
<dbReference type="RefSeq" id="XP_007721900.1">
    <property type="nucleotide sequence ID" value="XM_007723710.1"/>
</dbReference>
<dbReference type="eggNOG" id="KOG0254">
    <property type="taxonomic scope" value="Eukaryota"/>
</dbReference>
<dbReference type="Pfam" id="PF00083">
    <property type="entry name" value="Sugar_tr"/>
    <property type="match status" value="1"/>
</dbReference>
<dbReference type="Proteomes" id="UP000019484">
    <property type="component" value="Unassembled WGS sequence"/>
</dbReference>
<name>W9YYR1_9EURO</name>
<sequence length="514" mass="56423">MLILLTRVQGLDNGWWSTLLGSQTFLRDYGSCAIVDGVKTCNLSTSKQSAGSSVQSGGIMVACMIAPYINDYLGRRYSIVATAVISIIGIIIEMTSAAGEKARFGQFVGGKVIASLAMGLCANIVPIYLSETSTPRARGAAVGLYQNVLMIGAIVASGTVYATSTRTDSSAYLIPMGLQLIPPAVMITASPFLPESPRWLVWKGRLDAARQASDRLFKTKTNGFDAVEYVNSLEISVEEDRSHSDRFHGWTDVFRGPDLRRFLIATGIQCLQQAQGSSYMNNYIVSFLQAAGVSDYFPIVMAINVIYWASILSGHYLPDKFGRRIILYYSTGFCGVCLLIVSIINTVIKNKNSATSKAAIALICLWNVGFGVLSPLVWITTAEAAPTRNRERVLATAVFFGFGVSLLISSVSPFIQDPGYGNLGARIGFIWSSFSFVTIVWVFFFLPEMKGFSLEQLDYLYKNKTPTRKFGKIKFTDEILADELVQKKQILQGEVVDTENEVVDTENVTFEKKE</sequence>
<evidence type="ECO:0000313" key="9">
    <source>
        <dbReference type="Proteomes" id="UP000019484"/>
    </source>
</evidence>
<dbReference type="SUPFAM" id="SSF103473">
    <property type="entry name" value="MFS general substrate transporter"/>
    <property type="match status" value="1"/>
</dbReference>
<dbReference type="PANTHER" id="PTHR48022:SF17">
    <property type="entry name" value="HEXOSE TRANSPORTER"/>
    <property type="match status" value="1"/>
</dbReference>
<keyword evidence="4 6" id="KW-1133">Transmembrane helix</keyword>
<feature type="transmembrane region" description="Helical" evidence="6">
    <location>
        <begin position="108"/>
        <end position="129"/>
    </location>
</feature>
<dbReference type="STRING" id="1182541.W9YYR1"/>
<dbReference type="AlphaFoldDB" id="W9YYR1"/>